<evidence type="ECO:0008006" key="3">
    <source>
        <dbReference type="Google" id="ProtNLM"/>
    </source>
</evidence>
<keyword evidence="2" id="KW-1185">Reference proteome</keyword>
<evidence type="ECO:0000313" key="1">
    <source>
        <dbReference type="EMBL" id="ALI34514.1"/>
    </source>
</evidence>
<name>A0A654LT03_9ARCH</name>
<dbReference type="SUPFAM" id="SSF51182">
    <property type="entry name" value="RmlC-like cupins"/>
    <property type="match status" value="1"/>
</dbReference>
<dbReference type="Proteomes" id="UP000058925">
    <property type="component" value="Chromosome"/>
</dbReference>
<dbReference type="EMBL" id="CP012850">
    <property type="protein sequence ID" value="ALI34514.1"/>
    <property type="molecule type" value="Genomic_DNA"/>
</dbReference>
<sequence>MILIESDSKIQTKNNNIDMNHEDFYPKYDLDGITFKTIVSGDKTRNEYSIIEIIFPEGDDEKEIPLHIQSQEIVIVCVVHGDFEIVYGKQNINGIAGTVLKLEKDIPRSFKKNGNSYGKLLVTYLPAGFENFFREIASCNIEDLKKNGIEDPILIQLLEKNYGAKVLFEKP</sequence>
<gene>
    <name evidence="1" type="ORF">NMY3_00300</name>
</gene>
<dbReference type="KEGG" id="taa:NMY3_00300"/>
<dbReference type="AlphaFoldDB" id="A0A654LT03"/>
<protein>
    <recommendedName>
        <fullName evidence="3">AraC-type arabinose-binding/dimerisation domain-containing protein</fullName>
    </recommendedName>
</protein>
<dbReference type="InterPro" id="IPR011051">
    <property type="entry name" value="RmlC_Cupin_sf"/>
</dbReference>
<dbReference type="Gene3D" id="2.60.120.10">
    <property type="entry name" value="Jelly Rolls"/>
    <property type="match status" value="1"/>
</dbReference>
<proteinExistence type="predicted"/>
<evidence type="ECO:0000313" key="2">
    <source>
        <dbReference type="Proteomes" id="UP000058925"/>
    </source>
</evidence>
<dbReference type="InterPro" id="IPR014710">
    <property type="entry name" value="RmlC-like_jellyroll"/>
</dbReference>
<accession>A0A654LT03</accession>
<organism evidence="1 2">
    <name type="scientific">Candidatus Nitrosocosmicus oleophilus</name>
    <dbReference type="NCBI Taxonomy" id="1353260"/>
    <lineage>
        <taxon>Archaea</taxon>
        <taxon>Nitrososphaerota</taxon>
        <taxon>Nitrososphaeria</taxon>
        <taxon>Nitrososphaerales</taxon>
        <taxon>Nitrososphaeraceae</taxon>
        <taxon>Candidatus Nitrosocosmicus</taxon>
    </lineage>
</organism>
<reference evidence="2" key="1">
    <citation type="submission" date="2015-10" db="EMBL/GenBank/DDBJ databases">
        <title>Niche specialization of a soil ammonia-oxidizing archaeon, Candidatus Nitrosocosmicus oleophilus.</title>
        <authorList>
            <person name="Jung M.-Y."/>
            <person name="Rhee S.-K."/>
        </authorList>
    </citation>
    <scope>NUCLEOTIDE SEQUENCE [LARGE SCALE GENOMIC DNA]</scope>
    <source>
        <strain evidence="2">MY3</strain>
    </source>
</reference>